<keyword evidence="2" id="KW-0964">Secreted</keyword>
<dbReference type="PROSITE" id="PS50234">
    <property type="entry name" value="VWFA"/>
    <property type="match status" value="4"/>
</dbReference>
<feature type="signal peptide" evidence="7">
    <location>
        <begin position="1"/>
        <end position="22"/>
    </location>
</feature>
<dbReference type="AlphaFoldDB" id="A0A8J1TTD7"/>
<dbReference type="InterPro" id="IPR036465">
    <property type="entry name" value="vWFA_dom_sf"/>
</dbReference>
<keyword evidence="4" id="KW-0677">Repeat</keyword>
<dbReference type="InterPro" id="IPR050525">
    <property type="entry name" value="ECM_Assembly_Org"/>
</dbReference>
<evidence type="ECO:0000256" key="3">
    <source>
        <dbReference type="ARBA" id="ARBA00022729"/>
    </source>
</evidence>
<feature type="region of interest" description="Disordered" evidence="6">
    <location>
        <begin position="413"/>
        <end position="442"/>
    </location>
</feature>
<dbReference type="EMBL" id="CAIIXF020000007">
    <property type="protein sequence ID" value="CAH1789906.1"/>
    <property type="molecule type" value="Genomic_DNA"/>
</dbReference>
<dbReference type="PANTHER" id="PTHR24020">
    <property type="entry name" value="COLLAGEN ALPHA"/>
    <property type="match status" value="1"/>
</dbReference>
<dbReference type="CDD" id="cd01472">
    <property type="entry name" value="vWA_collagen"/>
    <property type="match status" value="1"/>
</dbReference>
<keyword evidence="3 7" id="KW-0732">Signal</keyword>
<dbReference type="InterPro" id="IPR002035">
    <property type="entry name" value="VWF_A"/>
</dbReference>
<sequence>MCHRMRHMLLIWVGLVIGIVTAQQQTLCKDGRADIIFLLDESSSVTISDFAKAQQFLKSFMEAVIIGQNDYQIGLVRFSDLAKTVFKLNTQTTKSEMVQAIDALVPLGGATNTSGALREAVTLLSPANGNRGDVLDVVIIITDGVDNVEEDRTAYEASLTRMLPSRIFAIGVGPAIDIKELNALATDPNDFHLYDLSDYTMLDSIVEDLVLKTCFQQGCGLEESDIVLILDISGSIEIVQFEETISFIKSIVNDLDIGPTKSRLGLVTFATDVNIKFTLDRYNNKADILAALDTVTHSGGSTATVQALNTMRTRMFTLAAGDRPNHPNTAFIITDGSSKDGNPSTEARLSREKGIQIYAIGITTVELNIAELTDIASDPKQQHLFFVDDFAELASLRGTIACLPPLEEANTIAPPSTESPASTPAMSTATPTVQPPGPWDPRECRRGRADVVFVLDSSGSISDPNFILMKEFIQNIVLSLDISNTTTRVGAMSFSDAATQNFALNQYFSRFDAAAAVGRIDHEKGSTATVAALRLLREVMFTQENGDRPNVPNIAIFITDGSSKDGAPKEQAKLAHDAGIKIFCIAVESQDQGIRPEEFADIASDPDSDYLFNIDTFDALPEIKKGISEGACIRTPICQDGVADITLLLDVSGSVEKVQSNVLLAARALVEDLNIRQDGQRVASVSFSDEPKVEWLLTAHNDVNTLVDAIDSIESVGGATNIAHAISTMESQVFQKDKGDRSNVTNVAVLITDGVSTVFETQTIAQAIIARRNGTGTLIFALGIGPGVDEAQLRLIATPPYQAHMFIARDINELYDATESMAKHACFKKVQPSSGSPSRTIREAANIDDRISIS</sequence>
<comment type="caution">
    <text evidence="8">The sequence shown here is derived from an EMBL/GenBank/DDBJ whole genome shotgun (WGS) entry which is preliminary data.</text>
</comment>
<comment type="subcellular location">
    <subcellularLocation>
        <location evidence="1">Secreted</location>
    </subcellularLocation>
</comment>
<feature type="compositionally biased region" description="Low complexity" evidence="6">
    <location>
        <begin position="413"/>
        <end position="432"/>
    </location>
</feature>
<reference evidence="8" key="1">
    <citation type="submission" date="2022-03" db="EMBL/GenBank/DDBJ databases">
        <authorList>
            <person name="Martin C."/>
        </authorList>
    </citation>
    <scope>NUCLEOTIDE SEQUENCE</scope>
</reference>
<keyword evidence="9" id="KW-1185">Reference proteome</keyword>
<evidence type="ECO:0000256" key="7">
    <source>
        <dbReference type="SAM" id="SignalP"/>
    </source>
</evidence>
<dbReference type="GO" id="GO:0005576">
    <property type="term" value="C:extracellular region"/>
    <property type="evidence" value="ECO:0007669"/>
    <property type="project" value="UniProtKB-SubCell"/>
</dbReference>
<dbReference type="PANTHER" id="PTHR24020:SF20">
    <property type="entry name" value="PH DOMAIN-CONTAINING PROTEIN"/>
    <property type="match status" value="1"/>
</dbReference>
<protein>
    <submittedName>
        <fullName evidence="8">Uncharacterized protein</fullName>
    </submittedName>
</protein>
<gene>
    <name evidence="8" type="ORF">OFUS_LOCUS15188</name>
</gene>
<dbReference type="SMART" id="SM00327">
    <property type="entry name" value="VWA"/>
    <property type="match status" value="4"/>
</dbReference>
<evidence type="ECO:0000256" key="4">
    <source>
        <dbReference type="ARBA" id="ARBA00022737"/>
    </source>
</evidence>
<dbReference type="PRINTS" id="PR00453">
    <property type="entry name" value="VWFADOMAIN"/>
</dbReference>
<keyword evidence="5" id="KW-0325">Glycoprotein</keyword>
<dbReference type="FunFam" id="3.40.50.410:FF:000004">
    <property type="entry name" value="collagen alpha-6(VI) chain"/>
    <property type="match status" value="2"/>
</dbReference>
<evidence type="ECO:0000313" key="9">
    <source>
        <dbReference type="Proteomes" id="UP000749559"/>
    </source>
</evidence>
<evidence type="ECO:0000313" key="8">
    <source>
        <dbReference type="EMBL" id="CAH1789906.1"/>
    </source>
</evidence>
<accession>A0A8J1TTD7</accession>
<organism evidence="8 9">
    <name type="scientific">Owenia fusiformis</name>
    <name type="common">Polychaete worm</name>
    <dbReference type="NCBI Taxonomy" id="6347"/>
    <lineage>
        <taxon>Eukaryota</taxon>
        <taxon>Metazoa</taxon>
        <taxon>Spiralia</taxon>
        <taxon>Lophotrochozoa</taxon>
        <taxon>Annelida</taxon>
        <taxon>Polychaeta</taxon>
        <taxon>Sedentaria</taxon>
        <taxon>Canalipalpata</taxon>
        <taxon>Sabellida</taxon>
        <taxon>Oweniida</taxon>
        <taxon>Oweniidae</taxon>
        <taxon>Owenia</taxon>
    </lineage>
</organism>
<name>A0A8J1TTD7_OWEFU</name>
<dbReference type="Gene3D" id="3.40.50.410">
    <property type="entry name" value="von Willebrand factor, type A domain"/>
    <property type="match status" value="4"/>
</dbReference>
<dbReference type="OrthoDB" id="10256829at2759"/>
<dbReference type="Proteomes" id="UP000749559">
    <property type="component" value="Unassembled WGS sequence"/>
</dbReference>
<dbReference type="Pfam" id="PF00092">
    <property type="entry name" value="VWA"/>
    <property type="match status" value="4"/>
</dbReference>
<evidence type="ECO:0000256" key="6">
    <source>
        <dbReference type="SAM" id="MobiDB-lite"/>
    </source>
</evidence>
<dbReference type="CDD" id="cd01450">
    <property type="entry name" value="vWFA_subfamily_ECM"/>
    <property type="match status" value="1"/>
</dbReference>
<dbReference type="SUPFAM" id="SSF53300">
    <property type="entry name" value="vWA-like"/>
    <property type="match status" value="4"/>
</dbReference>
<evidence type="ECO:0000256" key="2">
    <source>
        <dbReference type="ARBA" id="ARBA00022525"/>
    </source>
</evidence>
<evidence type="ECO:0000256" key="1">
    <source>
        <dbReference type="ARBA" id="ARBA00004613"/>
    </source>
</evidence>
<proteinExistence type="predicted"/>
<feature type="chain" id="PRO_5043310792" evidence="7">
    <location>
        <begin position="23"/>
        <end position="854"/>
    </location>
</feature>
<evidence type="ECO:0000256" key="5">
    <source>
        <dbReference type="ARBA" id="ARBA00023180"/>
    </source>
</evidence>